<dbReference type="RefSeq" id="WP_090252821.1">
    <property type="nucleotide sequence ID" value="NZ_FOAA01000006.1"/>
</dbReference>
<sequence>MISCDDAILERRARVLGDALLAHGWQVALAESCTGGWIAKVMTDIPGSSAWFDRGFVTYSNAAKREQLQLSQQILDTAGAVSRETVQAMVEGVFRHCGADLAAAVSGIAGPGGGTPAKPVGTVWVAWGARGRSMHAECLHLNGGREAIRRQTVARVLEGLQTLLESR</sequence>
<dbReference type="AlphaFoldDB" id="A0A1H7KWL8"/>
<reference evidence="3" key="1">
    <citation type="submission" date="2016-10" db="EMBL/GenBank/DDBJ databases">
        <authorList>
            <person name="Varghese N."/>
            <person name="Submissions S."/>
        </authorList>
    </citation>
    <scope>NUCLEOTIDE SEQUENCE [LARGE SCALE GENOMIC DNA]</scope>
    <source>
        <strain evidence="3">DSM 241</strain>
    </source>
</reference>
<name>A0A1H7KWL8_9GAMM</name>
<evidence type="ECO:0000313" key="2">
    <source>
        <dbReference type="EMBL" id="SEK90475.1"/>
    </source>
</evidence>
<evidence type="ECO:0000259" key="1">
    <source>
        <dbReference type="Pfam" id="PF02464"/>
    </source>
</evidence>
<dbReference type="STRING" id="1396821.SAMN05444515_106120"/>
<proteinExistence type="predicted"/>
<organism evidence="2 3">
    <name type="scientific">Ectothiorhodospira marina</name>
    <dbReference type="NCBI Taxonomy" id="1396821"/>
    <lineage>
        <taxon>Bacteria</taxon>
        <taxon>Pseudomonadati</taxon>
        <taxon>Pseudomonadota</taxon>
        <taxon>Gammaproteobacteria</taxon>
        <taxon>Chromatiales</taxon>
        <taxon>Ectothiorhodospiraceae</taxon>
        <taxon>Ectothiorhodospira</taxon>
    </lineage>
</organism>
<keyword evidence="3" id="KW-1185">Reference proteome</keyword>
<dbReference type="NCBIfam" id="TIGR00199">
    <property type="entry name" value="PncC_domain"/>
    <property type="match status" value="1"/>
</dbReference>
<dbReference type="InterPro" id="IPR036653">
    <property type="entry name" value="CinA-like_C"/>
</dbReference>
<evidence type="ECO:0000313" key="3">
    <source>
        <dbReference type="Proteomes" id="UP000199256"/>
    </source>
</evidence>
<dbReference type="SUPFAM" id="SSF142433">
    <property type="entry name" value="CinA-like"/>
    <property type="match status" value="1"/>
</dbReference>
<dbReference type="EMBL" id="FOAA01000006">
    <property type="protein sequence ID" value="SEK90475.1"/>
    <property type="molecule type" value="Genomic_DNA"/>
</dbReference>
<dbReference type="InterPro" id="IPR008136">
    <property type="entry name" value="CinA_C"/>
</dbReference>
<dbReference type="OrthoDB" id="9801454at2"/>
<dbReference type="Gene3D" id="3.90.950.20">
    <property type="entry name" value="CinA-like"/>
    <property type="match status" value="1"/>
</dbReference>
<accession>A0A1H7KWL8</accession>
<feature type="domain" description="CinA C-terminal" evidence="1">
    <location>
        <begin position="13"/>
        <end position="163"/>
    </location>
</feature>
<dbReference type="Pfam" id="PF02464">
    <property type="entry name" value="CinA"/>
    <property type="match status" value="1"/>
</dbReference>
<dbReference type="Proteomes" id="UP000199256">
    <property type="component" value="Unassembled WGS sequence"/>
</dbReference>
<gene>
    <name evidence="2" type="ORF">SAMN05444515_106120</name>
</gene>
<protein>
    <submittedName>
        <fullName evidence="2">Nicotinamide-nucleotide amidase</fullName>
    </submittedName>
</protein>